<feature type="binding site" evidence="9">
    <location>
        <position position="166"/>
    </location>
    <ligand>
        <name>2-[(2R,5Z)-2-carboxy-4-methylthiazol-5(2H)-ylidene]ethyl phosphate</name>
        <dbReference type="ChEBI" id="CHEBI:62899"/>
    </ligand>
</feature>
<dbReference type="Pfam" id="PF02581">
    <property type="entry name" value="TMP-TENI"/>
    <property type="match status" value="1"/>
</dbReference>
<protein>
    <recommendedName>
        <fullName evidence="9">Thiamine-phosphate synthase</fullName>
        <shortName evidence="9">TP synthase</shortName>
        <shortName evidence="9">TPS</shortName>
        <ecNumber evidence="9">2.5.1.3</ecNumber>
    </recommendedName>
    <alternativeName>
        <fullName evidence="9">Thiamine-phosphate pyrophosphorylase</fullName>
        <shortName evidence="9">TMP pyrophosphorylase</shortName>
        <shortName evidence="9">TMP-PPase</shortName>
    </alternativeName>
</protein>
<feature type="binding site" evidence="9">
    <location>
        <position position="65"/>
    </location>
    <ligand>
        <name>4-amino-2-methyl-5-(diphosphooxymethyl)pyrimidine</name>
        <dbReference type="ChEBI" id="CHEBI:57841"/>
    </ligand>
</feature>
<dbReference type="GO" id="GO:0000287">
    <property type="term" value="F:magnesium ion binding"/>
    <property type="evidence" value="ECO:0007669"/>
    <property type="project" value="UniProtKB-UniRule"/>
</dbReference>
<evidence type="ECO:0000256" key="8">
    <source>
        <dbReference type="ARBA" id="ARBA00047883"/>
    </source>
</evidence>
<keyword evidence="3 9" id="KW-0479">Metal-binding</keyword>
<dbReference type="PANTHER" id="PTHR20857">
    <property type="entry name" value="THIAMINE-PHOSPHATE PYROPHOSPHORYLASE"/>
    <property type="match status" value="1"/>
</dbReference>
<dbReference type="UniPathway" id="UPA00060">
    <property type="reaction ID" value="UER00141"/>
</dbReference>
<evidence type="ECO:0000256" key="3">
    <source>
        <dbReference type="ARBA" id="ARBA00022723"/>
    </source>
</evidence>
<dbReference type="NCBIfam" id="TIGR00693">
    <property type="entry name" value="thiE"/>
    <property type="match status" value="1"/>
</dbReference>
<dbReference type="PANTHER" id="PTHR20857:SF15">
    <property type="entry name" value="THIAMINE-PHOSPHATE SYNTHASE"/>
    <property type="match status" value="1"/>
</dbReference>
<name>A0A8J6P5P4_9FLAO</name>
<feature type="binding site" evidence="9">
    <location>
        <begin position="33"/>
        <end position="37"/>
    </location>
    <ligand>
        <name>4-amino-2-methyl-5-(diphosphooxymethyl)pyrimidine</name>
        <dbReference type="ChEBI" id="CHEBI:57841"/>
    </ligand>
</feature>
<reference evidence="13" key="1">
    <citation type="submission" date="2020-09" db="EMBL/GenBank/DDBJ databases">
        <title>Taishania pollutisoli gen. nov., sp. nov., Isolated from Tetrabromobisphenol A-Contaminated Soil.</title>
        <authorList>
            <person name="Chen Q."/>
        </authorList>
    </citation>
    <scope>NUCLEOTIDE SEQUENCE</scope>
    <source>
        <strain evidence="13">CZZ-1</strain>
    </source>
</reference>
<dbReference type="InterPro" id="IPR036206">
    <property type="entry name" value="ThiamineP_synth_sf"/>
</dbReference>
<feature type="binding site" evidence="9">
    <location>
        <position position="85"/>
    </location>
    <ligand>
        <name>Mg(2+)</name>
        <dbReference type="ChEBI" id="CHEBI:18420"/>
    </ligand>
</feature>
<comment type="catalytic activity">
    <reaction evidence="8 9 10">
        <text>2-[(2R,5Z)-2-carboxy-4-methylthiazol-5(2H)-ylidene]ethyl phosphate + 4-amino-2-methyl-5-(diphosphooxymethyl)pyrimidine + 2 H(+) = thiamine phosphate + CO2 + diphosphate</text>
        <dbReference type="Rhea" id="RHEA:47844"/>
        <dbReference type="ChEBI" id="CHEBI:15378"/>
        <dbReference type="ChEBI" id="CHEBI:16526"/>
        <dbReference type="ChEBI" id="CHEBI:33019"/>
        <dbReference type="ChEBI" id="CHEBI:37575"/>
        <dbReference type="ChEBI" id="CHEBI:57841"/>
        <dbReference type="ChEBI" id="CHEBI:62899"/>
        <dbReference type="EC" id="2.5.1.3"/>
    </reaction>
</comment>
<evidence type="ECO:0000256" key="2">
    <source>
        <dbReference type="ARBA" id="ARBA00022679"/>
    </source>
</evidence>
<dbReference type="CDD" id="cd00564">
    <property type="entry name" value="TMP_TenI"/>
    <property type="match status" value="1"/>
</dbReference>
<evidence type="ECO:0000256" key="10">
    <source>
        <dbReference type="RuleBase" id="RU003826"/>
    </source>
</evidence>
<evidence type="ECO:0000256" key="11">
    <source>
        <dbReference type="RuleBase" id="RU004253"/>
    </source>
</evidence>
<dbReference type="GO" id="GO:0009228">
    <property type="term" value="P:thiamine biosynthetic process"/>
    <property type="evidence" value="ECO:0007669"/>
    <property type="project" value="UniProtKB-KW"/>
</dbReference>
<accession>A0A8J6P5P4</accession>
<evidence type="ECO:0000259" key="12">
    <source>
        <dbReference type="Pfam" id="PF02581"/>
    </source>
</evidence>
<evidence type="ECO:0000256" key="5">
    <source>
        <dbReference type="ARBA" id="ARBA00022977"/>
    </source>
</evidence>
<dbReference type="EMBL" id="JACVEL010000004">
    <property type="protein sequence ID" value="MBC9812287.1"/>
    <property type="molecule type" value="Genomic_DNA"/>
</dbReference>
<evidence type="ECO:0000256" key="4">
    <source>
        <dbReference type="ARBA" id="ARBA00022842"/>
    </source>
</evidence>
<feature type="binding site" evidence="9">
    <location>
        <position position="66"/>
    </location>
    <ligand>
        <name>Mg(2+)</name>
        <dbReference type="ChEBI" id="CHEBI:18420"/>
    </ligand>
</feature>
<keyword evidence="14" id="KW-1185">Reference proteome</keyword>
<comment type="function">
    <text evidence="9">Condenses 4-methyl-5-(beta-hydroxyethyl)thiazole monophosphate (THZ-P) and 2-methyl-4-amino-5-hydroxymethyl pyrimidine pyrophosphate (HMP-PP) to form thiamine monophosphate (TMP).</text>
</comment>
<evidence type="ECO:0000256" key="9">
    <source>
        <dbReference type="HAMAP-Rule" id="MF_00097"/>
    </source>
</evidence>
<keyword evidence="2 9" id="KW-0808">Transferase</keyword>
<comment type="catalytic activity">
    <reaction evidence="6 9 10">
        <text>4-methyl-5-(2-phosphooxyethyl)-thiazole + 4-amino-2-methyl-5-(diphosphooxymethyl)pyrimidine + H(+) = thiamine phosphate + diphosphate</text>
        <dbReference type="Rhea" id="RHEA:22328"/>
        <dbReference type="ChEBI" id="CHEBI:15378"/>
        <dbReference type="ChEBI" id="CHEBI:33019"/>
        <dbReference type="ChEBI" id="CHEBI:37575"/>
        <dbReference type="ChEBI" id="CHEBI:57841"/>
        <dbReference type="ChEBI" id="CHEBI:58296"/>
        <dbReference type="EC" id="2.5.1.3"/>
    </reaction>
</comment>
<dbReference type="GO" id="GO:0005737">
    <property type="term" value="C:cytoplasm"/>
    <property type="evidence" value="ECO:0007669"/>
    <property type="project" value="TreeGrafter"/>
</dbReference>
<dbReference type="RefSeq" id="WP_216713920.1">
    <property type="nucleotide sequence ID" value="NZ_JACVEL010000004.1"/>
</dbReference>
<dbReference type="Gene3D" id="3.20.20.70">
    <property type="entry name" value="Aldolase class I"/>
    <property type="match status" value="1"/>
</dbReference>
<evidence type="ECO:0000313" key="13">
    <source>
        <dbReference type="EMBL" id="MBC9812287.1"/>
    </source>
</evidence>
<dbReference type="Proteomes" id="UP000652681">
    <property type="component" value="Unassembled WGS sequence"/>
</dbReference>
<comment type="cofactor">
    <cofactor evidence="9">
        <name>Mg(2+)</name>
        <dbReference type="ChEBI" id="CHEBI:18420"/>
    </cofactor>
    <text evidence="9">Binds 1 Mg(2+) ion per subunit.</text>
</comment>
<comment type="caution">
    <text evidence="13">The sequence shown here is derived from an EMBL/GenBank/DDBJ whole genome shotgun (WGS) entry which is preliminary data.</text>
</comment>
<comment type="pathway">
    <text evidence="1 9 11">Cofactor biosynthesis; thiamine diphosphate biosynthesis; thiamine phosphate from 4-amino-2-methyl-5-diphosphomethylpyrimidine and 4-methyl-5-(2-phosphoethyl)-thiazole: step 1/1.</text>
</comment>
<dbReference type="InterPro" id="IPR034291">
    <property type="entry name" value="TMP_synthase"/>
</dbReference>
<dbReference type="EC" id="2.5.1.3" evidence="9"/>
<proteinExistence type="inferred from homology"/>
<dbReference type="AlphaFoldDB" id="A0A8J6P5P4"/>
<dbReference type="GO" id="GO:0004789">
    <property type="term" value="F:thiamine-phosphate diphosphorylase activity"/>
    <property type="evidence" value="ECO:0007669"/>
    <property type="project" value="UniProtKB-UniRule"/>
</dbReference>
<sequence>MQNKLQYISQGNTSVEQLKNIQHALENGCKWIQLRWKNVSEKEFMPVAMRVKELCKRHGATFIINDYVEWAKTIDADGIHLGLDDTRIAEARKILGEHKIIGGTANTFQDVLQRIDEQCDYIGLGPFRFTSTKDNLSPVLGLEGYTSISKQLQVAEKQAKIYAIGGIRSEDIPFILETGVYGIAVSGLLTHTNIQVKDLLPQ</sequence>
<gene>
    <name evidence="9" type="primary">thiE</name>
    <name evidence="13" type="ORF">H9Y05_07310</name>
</gene>
<keyword evidence="5 9" id="KW-0784">Thiamine biosynthesis</keyword>
<organism evidence="13 14">
    <name type="scientific">Taishania pollutisoli</name>
    <dbReference type="NCBI Taxonomy" id="2766479"/>
    <lineage>
        <taxon>Bacteria</taxon>
        <taxon>Pseudomonadati</taxon>
        <taxon>Bacteroidota</taxon>
        <taxon>Flavobacteriia</taxon>
        <taxon>Flavobacteriales</taxon>
        <taxon>Crocinitomicaceae</taxon>
        <taxon>Taishania</taxon>
    </lineage>
</organism>
<dbReference type="HAMAP" id="MF_00097">
    <property type="entry name" value="TMP_synthase"/>
    <property type="match status" value="1"/>
</dbReference>
<comment type="similarity">
    <text evidence="9 10">Belongs to the thiamine-phosphate synthase family.</text>
</comment>
<comment type="catalytic activity">
    <reaction evidence="7 9 10">
        <text>2-(2-carboxy-4-methylthiazol-5-yl)ethyl phosphate + 4-amino-2-methyl-5-(diphosphooxymethyl)pyrimidine + 2 H(+) = thiamine phosphate + CO2 + diphosphate</text>
        <dbReference type="Rhea" id="RHEA:47848"/>
        <dbReference type="ChEBI" id="CHEBI:15378"/>
        <dbReference type="ChEBI" id="CHEBI:16526"/>
        <dbReference type="ChEBI" id="CHEBI:33019"/>
        <dbReference type="ChEBI" id="CHEBI:37575"/>
        <dbReference type="ChEBI" id="CHEBI:57841"/>
        <dbReference type="ChEBI" id="CHEBI:62890"/>
        <dbReference type="EC" id="2.5.1.3"/>
    </reaction>
</comment>
<feature type="domain" description="Thiamine phosphate synthase/TenI" evidence="12">
    <location>
        <begin position="15"/>
        <end position="186"/>
    </location>
</feature>
<dbReference type="NCBIfam" id="NF000736">
    <property type="entry name" value="PRK00043.2-3"/>
    <property type="match status" value="1"/>
</dbReference>
<comment type="caution">
    <text evidence="9">Lacks conserved residue(s) required for the propagation of feature annotation.</text>
</comment>
<dbReference type="SUPFAM" id="SSF51391">
    <property type="entry name" value="Thiamin phosphate synthase"/>
    <property type="match status" value="1"/>
</dbReference>
<dbReference type="InterPro" id="IPR013785">
    <property type="entry name" value="Aldolase_TIM"/>
</dbReference>
<keyword evidence="4 9" id="KW-0460">Magnesium</keyword>
<feature type="binding site" evidence="9">
    <location>
        <position position="133"/>
    </location>
    <ligand>
        <name>4-amino-2-methyl-5-(diphosphooxymethyl)pyrimidine</name>
        <dbReference type="ChEBI" id="CHEBI:57841"/>
    </ligand>
</feature>
<evidence type="ECO:0000256" key="1">
    <source>
        <dbReference type="ARBA" id="ARBA00005165"/>
    </source>
</evidence>
<evidence type="ECO:0000256" key="7">
    <source>
        <dbReference type="ARBA" id="ARBA00047851"/>
    </source>
</evidence>
<evidence type="ECO:0000256" key="6">
    <source>
        <dbReference type="ARBA" id="ARBA00047334"/>
    </source>
</evidence>
<feature type="binding site" evidence="9">
    <location>
        <begin position="130"/>
        <end position="132"/>
    </location>
    <ligand>
        <name>2-[(2R,5Z)-2-carboxy-4-methylthiazol-5(2H)-ylidene]ethyl phosphate</name>
        <dbReference type="ChEBI" id="CHEBI:62899"/>
    </ligand>
</feature>
<feature type="binding site" evidence="9">
    <location>
        <position position="104"/>
    </location>
    <ligand>
        <name>4-amino-2-methyl-5-(diphosphooxymethyl)pyrimidine</name>
        <dbReference type="ChEBI" id="CHEBI:57841"/>
    </ligand>
</feature>
<evidence type="ECO:0000313" key="14">
    <source>
        <dbReference type="Proteomes" id="UP000652681"/>
    </source>
</evidence>
<dbReference type="GO" id="GO:0009229">
    <property type="term" value="P:thiamine diphosphate biosynthetic process"/>
    <property type="evidence" value="ECO:0007669"/>
    <property type="project" value="UniProtKB-UniRule"/>
</dbReference>
<dbReference type="InterPro" id="IPR022998">
    <property type="entry name" value="ThiamineP_synth_TenI"/>
</dbReference>